<keyword evidence="2" id="KW-1185">Reference proteome</keyword>
<organism evidence="1 2">
    <name type="scientific">Malurus cyaneus samueli</name>
    <dbReference type="NCBI Taxonomy" id="2593467"/>
    <lineage>
        <taxon>Eukaryota</taxon>
        <taxon>Metazoa</taxon>
        <taxon>Chordata</taxon>
        <taxon>Craniata</taxon>
        <taxon>Vertebrata</taxon>
        <taxon>Euteleostomi</taxon>
        <taxon>Archelosauria</taxon>
        <taxon>Archosauria</taxon>
        <taxon>Dinosauria</taxon>
        <taxon>Saurischia</taxon>
        <taxon>Theropoda</taxon>
        <taxon>Coelurosauria</taxon>
        <taxon>Aves</taxon>
        <taxon>Neognathae</taxon>
        <taxon>Neoaves</taxon>
        <taxon>Telluraves</taxon>
        <taxon>Australaves</taxon>
        <taxon>Passeriformes</taxon>
        <taxon>Meliphagoidea</taxon>
        <taxon>Maluridae</taxon>
        <taxon>Malurus</taxon>
    </lineage>
</organism>
<proteinExistence type="predicted"/>
<protein>
    <submittedName>
        <fullName evidence="1">Uncharacterized protein</fullName>
    </submittedName>
</protein>
<dbReference type="AlphaFoldDB" id="A0A8C5UG95"/>
<accession>A0A8C5UG95</accession>
<evidence type="ECO:0000313" key="2">
    <source>
        <dbReference type="Proteomes" id="UP000694560"/>
    </source>
</evidence>
<reference evidence="1" key="2">
    <citation type="submission" date="2025-09" db="UniProtKB">
        <authorList>
            <consortium name="Ensembl"/>
        </authorList>
    </citation>
    <scope>IDENTIFICATION</scope>
</reference>
<dbReference type="Ensembl" id="ENSMCST00000020760.1">
    <property type="protein sequence ID" value="ENSMCSP00000020243.1"/>
    <property type="gene ID" value="ENSMCSG00000014209.1"/>
</dbReference>
<dbReference type="Proteomes" id="UP000694560">
    <property type="component" value="Unplaced"/>
</dbReference>
<reference evidence="1" key="1">
    <citation type="submission" date="2025-08" db="UniProtKB">
        <authorList>
            <consortium name="Ensembl"/>
        </authorList>
    </citation>
    <scope>IDENTIFICATION</scope>
</reference>
<name>A0A8C5UG95_9PASS</name>
<sequence length="141" mass="14910">MGCWTQVSGHSEMGCWTQVSGHWTMAAGHGEWTLERWLLDTREWTLDMAAGHTVSDTRTMGCWHAISAAGEVGGRQVAQGGHGGWSAKGGEADAALQAWRADGVLPSARGGRGANPPETRLPPSPVCLLQAARVHPSPTCL</sequence>
<evidence type="ECO:0000313" key="1">
    <source>
        <dbReference type="Ensembl" id="ENSMCSP00000020243.1"/>
    </source>
</evidence>